<evidence type="ECO:0008006" key="5">
    <source>
        <dbReference type="Google" id="ProtNLM"/>
    </source>
</evidence>
<dbReference type="InterPro" id="IPR011990">
    <property type="entry name" value="TPR-like_helical_dom_sf"/>
</dbReference>
<accession>B4CUG2</accession>
<evidence type="ECO:0000313" key="4">
    <source>
        <dbReference type="Proteomes" id="UP000005824"/>
    </source>
</evidence>
<dbReference type="STRING" id="497964.CfE428DRAFT_0325"/>
<dbReference type="InterPro" id="IPR019734">
    <property type="entry name" value="TPR_rpt"/>
</dbReference>
<keyword evidence="2" id="KW-0732">Signal</keyword>
<dbReference type="Proteomes" id="UP000005824">
    <property type="component" value="Unassembled WGS sequence"/>
</dbReference>
<gene>
    <name evidence="3" type="ORF">CfE428DRAFT_0325</name>
</gene>
<keyword evidence="4" id="KW-1185">Reference proteome</keyword>
<dbReference type="InParanoid" id="B4CUG2"/>
<protein>
    <recommendedName>
        <fullName evidence="5">Tetratricopeptide repeat protein</fullName>
    </recommendedName>
</protein>
<dbReference type="eggNOG" id="COG1729">
    <property type="taxonomic scope" value="Bacteria"/>
</dbReference>
<dbReference type="PROSITE" id="PS50005">
    <property type="entry name" value="TPR"/>
    <property type="match status" value="1"/>
</dbReference>
<sequence precursor="true">MTRRLLPFLFCLATAPLYADDPALLVEARQARAEAIPEVAVQKLRVLLKSNDLPADTQRAANYELAAALLAADELEEAESVVQPLADAGDPAARLLQANIFAGDGRWPEALPVYQSLADSADVGEAAQLGAVECLQALGRINDAAKMLEKFTAEHPANVGARLRLASLMIDLKKVSQADEIVKNATAVSGTEAKWKQYLEARLLLAQDQAAPALLVFDELQQNPAELTQSLFFGAVLGSAEARAVLNGFEAGDNVLERFIAHHDDSAYLEEAFDRLDELYAQEERPSDTELRKWAAKTPPRRAALAKYYLARMYRRLHKTDKALSTLDSFILGNPTSPLLNSVYLLQADLYLDKDNLPAALHALDEAGRRAQNEAERAEIEMRTALVHYRQGESLLAEIFFHRAAQGSEKLRVNATFDAALSALNRRNYESFFKDYRDLSNLAPNSALRSDLLLEEGFAQARAGDPHAGDTIELYLHNFPKHRRQNEAQVALAELAFADGDKLGAGRYLQVVDSSSPDTDTAARAACLAVFLADAETPPNPAKVIERARKFLHDFPRSAYLPEVRMKLGQTYFSTGDHANAETQFTLIARENPNGPYTETALYLAGQAATQWLDSGAVDRALRLFDEVVKLDGPLKLYARQQQAIVQSRLGKEGEAVTIYDLILSAQPAPDPELRYAAMCSKGDNLRAMGRKEPAQLEAAVTVFDELAALPGVTPTWRNQALYKKGLTLVQLNREPEALTAYYDVLDKTVAEGREFFWFYKAGFDAAHLFEQKENWKAAIGIYQKMAKLEGPRAADARARLNQLRLEKFIWE</sequence>
<feature type="signal peptide" evidence="2">
    <location>
        <begin position="1"/>
        <end position="19"/>
    </location>
</feature>
<feature type="chain" id="PRO_5002800096" description="Tetratricopeptide repeat protein" evidence="2">
    <location>
        <begin position="20"/>
        <end position="812"/>
    </location>
</feature>
<feature type="repeat" description="TPR" evidence="1">
    <location>
        <begin position="562"/>
        <end position="595"/>
    </location>
</feature>
<dbReference type="AlphaFoldDB" id="B4CUG2"/>
<evidence type="ECO:0000313" key="3">
    <source>
        <dbReference type="EMBL" id="EDY22200.1"/>
    </source>
</evidence>
<dbReference type="EMBL" id="ABVL01000001">
    <property type="protein sequence ID" value="EDY22200.1"/>
    <property type="molecule type" value="Genomic_DNA"/>
</dbReference>
<evidence type="ECO:0000256" key="2">
    <source>
        <dbReference type="SAM" id="SignalP"/>
    </source>
</evidence>
<dbReference type="PANTHER" id="PTHR12558">
    <property type="entry name" value="CELL DIVISION CYCLE 16,23,27"/>
    <property type="match status" value="1"/>
</dbReference>
<comment type="caution">
    <text evidence="3">The sequence shown here is derived from an EMBL/GenBank/DDBJ whole genome shotgun (WGS) entry which is preliminary data.</text>
</comment>
<dbReference type="Gene3D" id="1.25.40.10">
    <property type="entry name" value="Tetratricopeptide repeat domain"/>
    <property type="match status" value="5"/>
</dbReference>
<keyword evidence="1" id="KW-0802">TPR repeat</keyword>
<name>B4CUG2_9BACT</name>
<organism evidence="3 4">
    <name type="scientific">Chthoniobacter flavus Ellin428</name>
    <dbReference type="NCBI Taxonomy" id="497964"/>
    <lineage>
        <taxon>Bacteria</taxon>
        <taxon>Pseudomonadati</taxon>
        <taxon>Verrucomicrobiota</taxon>
        <taxon>Spartobacteria</taxon>
        <taxon>Chthoniobacterales</taxon>
        <taxon>Chthoniobacteraceae</taxon>
        <taxon>Chthoniobacter</taxon>
    </lineage>
</organism>
<dbReference type="SUPFAM" id="SSF48452">
    <property type="entry name" value="TPR-like"/>
    <property type="match status" value="3"/>
</dbReference>
<dbReference type="PANTHER" id="PTHR12558:SF13">
    <property type="entry name" value="CELL DIVISION CYCLE PROTEIN 27 HOMOLOG"/>
    <property type="match status" value="1"/>
</dbReference>
<evidence type="ECO:0000256" key="1">
    <source>
        <dbReference type="PROSITE-ProRule" id="PRU00339"/>
    </source>
</evidence>
<proteinExistence type="predicted"/>
<reference evidence="3 4" key="1">
    <citation type="journal article" date="2011" name="J. Bacteriol.">
        <title>Genome sequence of Chthoniobacter flavus Ellin428, an aerobic heterotrophic soil bacterium.</title>
        <authorList>
            <person name="Kant R."/>
            <person name="van Passel M.W."/>
            <person name="Palva A."/>
            <person name="Lucas S."/>
            <person name="Lapidus A."/>
            <person name="Glavina Del Rio T."/>
            <person name="Dalin E."/>
            <person name="Tice H."/>
            <person name="Bruce D."/>
            <person name="Goodwin L."/>
            <person name="Pitluck S."/>
            <person name="Larimer F.W."/>
            <person name="Land M.L."/>
            <person name="Hauser L."/>
            <person name="Sangwan P."/>
            <person name="de Vos W.M."/>
            <person name="Janssen P.H."/>
            <person name="Smidt H."/>
        </authorList>
    </citation>
    <scope>NUCLEOTIDE SEQUENCE [LARGE SCALE GENOMIC DNA]</scope>
    <source>
        <strain evidence="3 4">Ellin428</strain>
    </source>
</reference>
<dbReference type="Pfam" id="PF14559">
    <property type="entry name" value="TPR_19"/>
    <property type="match status" value="1"/>
</dbReference>